<dbReference type="InterPro" id="IPR013131">
    <property type="entry name" value="Mannitol_DH_N"/>
</dbReference>
<dbReference type="InterPro" id="IPR050988">
    <property type="entry name" value="Mannitol_DH/Oxidoreductase"/>
</dbReference>
<organism evidence="5 6">
    <name type="scientific">Meridianimarinicoccus aquatilis</name>
    <dbReference type="NCBI Taxonomy" id="2552766"/>
    <lineage>
        <taxon>Bacteria</taxon>
        <taxon>Pseudomonadati</taxon>
        <taxon>Pseudomonadota</taxon>
        <taxon>Alphaproteobacteria</taxon>
        <taxon>Rhodobacterales</taxon>
        <taxon>Paracoccaceae</taxon>
        <taxon>Meridianimarinicoccus</taxon>
    </lineage>
</organism>
<keyword evidence="1" id="KW-0560">Oxidoreductase</keyword>
<dbReference type="Gene3D" id="1.10.1040.10">
    <property type="entry name" value="N-(1-d-carboxylethyl)-l-norvaline Dehydrogenase, domain 2"/>
    <property type="match status" value="1"/>
</dbReference>
<evidence type="ECO:0000313" key="5">
    <source>
        <dbReference type="EMBL" id="TDL90545.1"/>
    </source>
</evidence>
<reference evidence="5 6" key="1">
    <citation type="submission" date="2019-03" db="EMBL/GenBank/DDBJ databases">
        <title>Rhodobacteraceae bacterium SM1902, a new member of the family Rhodobacteraceae isolated from Yantai.</title>
        <authorList>
            <person name="Sun Y."/>
        </authorList>
    </citation>
    <scope>NUCLEOTIDE SEQUENCE [LARGE SCALE GENOMIC DNA]</scope>
    <source>
        <strain evidence="5 6">SM1902</strain>
    </source>
</reference>
<dbReference type="InterPro" id="IPR036291">
    <property type="entry name" value="NAD(P)-bd_dom_sf"/>
</dbReference>
<dbReference type="RefSeq" id="WP_133341695.1">
    <property type="nucleotide sequence ID" value="NZ_SMZO01000007.1"/>
</dbReference>
<sequence>MVAGLPVKPRLTRRTPVPVTGIVHLGPGAFFRAFNAIYTADVMAKVGGDWGILAVSLKSPTARDQLAPQGGVFTAVEMGADGAIPRVVGSIAKVLVAPEDPEAVVAAMADPAVKVVSLTITEKGYCHNPATGRLNLAHPDIMHDLADLAQPHSAPGFLVAALARRRAAGIAPFTVLSCDNLPSNGVLARGIVLDFARAHDGDLATWIEAEVRFPATMVDRITPATTDADVARLADAEGYTDLACVQHEPFRQWVIEDDFTDGARPDWSEAGAQFVASVEAHETMKLRCLNGTHSALAYLGYLAGYETISDTVADPAFAALCGKLWQDEIVPTVPPPEGEDLSAYCTALLGRYRNPSIRHRTWQIAMDGSQKLPQRCLGTLADNLADGRVPKGLCLVVAAWMRYVGGVDEAGNVIDVRDPLAARLKALSDAAEGSGAKVAALLSVDEVFPPTLAADARFRDAVTAAYEALVSEGARGTVARYAG</sequence>
<dbReference type="AlphaFoldDB" id="A0A4R6B2V7"/>
<dbReference type="Pfam" id="PF01232">
    <property type="entry name" value="Mannitol_dh"/>
    <property type="match status" value="1"/>
</dbReference>
<dbReference type="PANTHER" id="PTHR43362">
    <property type="entry name" value="MANNITOL DEHYDROGENASE DSF1-RELATED"/>
    <property type="match status" value="1"/>
</dbReference>
<evidence type="ECO:0000256" key="1">
    <source>
        <dbReference type="ARBA" id="ARBA00023002"/>
    </source>
</evidence>
<dbReference type="EMBL" id="SMZO01000007">
    <property type="protein sequence ID" value="TDL90545.1"/>
    <property type="molecule type" value="Genomic_DNA"/>
</dbReference>
<dbReference type="PANTHER" id="PTHR43362:SF1">
    <property type="entry name" value="MANNITOL DEHYDROGENASE 2-RELATED"/>
    <property type="match status" value="1"/>
</dbReference>
<accession>A0A4R6B2V7</accession>
<feature type="domain" description="Mannitol dehydrogenase C-terminal" evidence="4">
    <location>
        <begin position="278"/>
        <end position="469"/>
    </location>
</feature>
<evidence type="ECO:0000259" key="4">
    <source>
        <dbReference type="Pfam" id="PF08125"/>
    </source>
</evidence>
<comment type="caution">
    <text evidence="5">The sequence shown here is derived from an EMBL/GenBank/DDBJ whole genome shotgun (WGS) entry which is preliminary data.</text>
</comment>
<dbReference type="InterPro" id="IPR013118">
    <property type="entry name" value="Mannitol_DH_C"/>
</dbReference>
<evidence type="ECO:0000313" key="6">
    <source>
        <dbReference type="Proteomes" id="UP000294562"/>
    </source>
</evidence>
<evidence type="ECO:0000259" key="3">
    <source>
        <dbReference type="Pfam" id="PF01232"/>
    </source>
</evidence>
<keyword evidence="2" id="KW-0520">NAD</keyword>
<proteinExistence type="predicted"/>
<protein>
    <submittedName>
        <fullName evidence="5">Mannitol dehydrogenase family protein</fullName>
    </submittedName>
</protein>
<dbReference type="GO" id="GO:0019594">
    <property type="term" value="P:mannitol metabolic process"/>
    <property type="evidence" value="ECO:0007669"/>
    <property type="project" value="InterPro"/>
</dbReference>
<dbReference type="PRINTS" id="PR00084">
    <property type="entry name" value="MTLDHDRGNASE"/>
</dbReference>
<keyword evidence="6" id="KW-1185">Reference proteome</keyword>
<dbReference type="OrthoDB" id="271711at2"/>
<dbReference type="SUPFAM" id="SSF51735">
    <property type="entry name" value="NAD(P)-binding Rossmann-fold domains"/>
    <property type="match status" value="1"/>
</dbReference>
<dbReference type="InterPro" id="IPR013328">
    <property type="entry name" value="6PGD_dom2"/>
</dbReference>
<dbReference type="Pfam" id="PF08125">
    <property type="entry name" value="Mannitol_dh_C"/>
    <property type="match status" value="1"/>
</dbReference>
<feature type="domain" description="Mannitol dehydrogenase N-terminal" evidence="3">
    <location>
        <begin position="21"/>
        <end position="268"/>
    </location>
</feature>
<name>A0A4R6B2V7_9RHOB</name>
<dbReference type="InterPro" id="IPR008927">
    <property type="entry name" value="6-PGluconate_DH-like_C_sf"/>
</dbReference>
<dbReference type="Gene3D" id="3.40.50.720">
    <property type="entry name" value="NAD(P)-binding Rossmann-like Domain"/>
    <property type="match status" value="1"/>
</dbReference>
<dbReference type="GO" id="GO:0016616">
    <property type="term" value="F:oxidoreductase activity, acting on the CH-OH group of donors, NAD or NADP as acceptor"/>
    <property type="evidence" value="ECO:0007669"/>
    <property type="project" value="TreeGrafter"/>
</dbReference>
<gene>
    <name evidence="5" type="ORF">E2L05_04470</name>
</gene>
<dbReference type="Proteomes" id="UP000294562">
    <property type="component" value="Unassembled WGS sequence"/>
</dbReference>
<dbReference type="SUPFAM" id="SSF48179">
    <property type="entry name" value="6-phosphogluconate dehydrogenase C-terminal domain-like"/>
    <property type="match status" value="1"/>
</dbReference>
<dbReference type="PROSITE" id="PS00974">
    <property type="entry name" value="MANNITOL_DHGENASE"/>
    <property type="match status" value="1"/>
</dbReference>
<dbReference type="InterPro" id="IPR023027">
    <property type="entry name" value="Mannitol_DH_CS"/>
</dbReference>
<evidence type="ECO:0000256" key="2">
    <source>
        <dbReference type="ARBA" id="ARBA00023027"/>
    </source>
</evidence>
<dbReference type="InterPro" id="IPR000669">
    <property type="entry name" value="Mannitol_DH"/>
</dbReference>